<name>A0ABW5BK49_9PROT</name>
<organism evidence="8 9">
    <name type="scientific">Kiloniella antarctica</name>
    <dbReference type="NCBI Taxonomy" id="1550907"/>
    <lineage>
        <taxon>Bacteria</taxon>
        <taxon>Pseudomonadati</taxon>
        <taxon>Pseudomonadota</taxon>
        <taxon>Alphaproteobacteria</taxon>
        <taxon>Rhodospirillales</taxon>
        <taxon>Kiloniellaceae</taxon>
        <taxon>Kiloniella</taxon>
    </lineage>
</organism>
<comment type="similarity">
    <text evidence="1 5">Belongs to the peptidase S8 family.</text>
</comment>
<dbReference type="Gene3D" id="3.40.50.200">
    <property type="entry name" value="Peptidase S8/S53 domain"/>
    <property type="match status" value="1"/>
</dbReference>
<evidence type="ECO:0000313" key="8">
    <source>
        <dbReference type="EMBL" id="MFD2206528.1"/>
    </source>
</evidence>
<dbReference type="PANTHER" id="PTHR43806">
    <property type="entry name" value="PEPTIDASE S8"/>
    <property type="match status" value="1"/>
</dbReference>
<evidence type="ECO:0000256" key="4">
    <source>
        <dbReference type="ARBA" id="ARBA00022825"/>
    </source>
</evidence>
<proteinExistence type="inferred from homology"/>
<feature type="active site" description="Charge relay system" evidence="5">
    <location>
        <position position="259"/>
    </location>
</feature>
<keyword evidence="6" id="KW-0732">Signal</keyword>
<sequence>MLRSSFIFLLLSVMLGTSGITFAQTSSDPSRIPLPAGLDSKGDVRSKGRPDIVFSGLRASCVRPGSIITIKGKNFDQLDRKNLALDDNGNLIELDVLSKNNTQISSYLPKDKINLNRTYDIVFYSKRNFEAAEKTGLSVRICPANGEMSKDIARVQDVLILVDGAQKNAILGELQRRRLPVVQIFTLNALQSVLVQTRTSNAKIVIQELRNSFPQAEIDFNNDLTSSSNPRLYAKKAIGWDDKSGCHYSQLEFPIGLLDGAIDKQHSAFLDQNIISREFIDDEIADKTHATSIGSILIGNSAQQGYSGLVPGTTLYNAVVLRVSETREQLASTIAVIQGLDWLLSNKVRLINVSLSSEIANRVLIKGFVISLEQGAIVFSSAGNQGADAPQSYPAAIEGIFSITAIDSLGKIYQMANQGRFIDFAAPGVDIWAAVPGNKGAYVSGTSFASPHALAIASLTLKNNPLVSREVLLKALTFSLVDLGVPGRDPVFGAGLLKSVC</sequence>
<evidence type="ECO:0000313" key="9">
    <source>
        <dbReference type="Proteomes" id="UP001597294"/>
    </source>
</evidence>
<dbReference type="CDD" id="cd05561">
    <property type="entry name" value="Peptidases_S8_4"/>
    <property type="match status" value="1"/>
</dbReference>
<dbReference type="InterPro" id="IPR036852">
    <property type="entry name" value="Peptidase_S8/S53_dom_sf"/>
</dbReference>
<feature type="chain" id="PRO_5045733348" evidence="6">
    <location>
        <begin position="24"/>
        <end position="501"/>
    </location>
</feature>
<keyword evidence="3 5" id="KW-0378">Hydrolase</keyword>
<dbReference type="EMBL" id="JBHUII010000004">
    <property type="protein sequence ID" value="MFD2206528.1"/>
    <property type="molecule type" value="Genomic_DNA"/>
</dbReference>
<feature type="active site" description="Charge relay system" evidence="5">
    <location>
        <position position="289"/>
    </location>
</feature>
<protein>
    <submittedName>
        <fullName evidence="8">S8 family serine peptidase</fullName>
    </submittedName>
</protein>
<comment type="caution">
    <text evidence="8">The sequence shown here is derived from an EMBL/GenBank/DDBJ whole genome shotgun (WGS) entry which is preliminary data.</text>
</comment>
<dbReference type="Pfam" id="PF00082">
    <property type="entry name" value="Peptidase_S8"/>
    <property type="match status" value="1"/>
</dbReference>
<dbReference type="RefSeq" id="WP_380252189.1">
    <property type="nucleotide sequence ID" value="NZ_JBHUII010000004.1"/>
</dbReference>
<accession>A0ABW5BK49</accession>
<feature type="domain" description="Peptidase S8/S53" evidence="7">
    <location>
        <begin position="256"/>
        <end position="495"/>
    </location>
</feature>
<keyword evidence="2 5" id="KW-0645">Protease</keyword>
<dbReference type="Proteomes" id="UP001597294">
    <property type="component" value="Unassembled WGS sequence"/>
</dbReference>
<gene>
    <name evidence="8" type="ORF">ACFSKO_12920</name>
</gene>
<evidence type="ECO:0000259" key="7">
    <source>
        <dbReference type="Pfam" id="PF00082"/>
    </source>
</evidence>
<dbReference type="InterPro" id="IPR000209">
    <property type="entry name" value="Peptidase_S8/S53_dom"/>
</dbReference>
<dbReference type="InterPro" id="IPR050131">
    <property type="entry name" value="Peptidase_S8_subtilisin-like"/>
</dbReference>
<keyword evidence="9" id="KW-1185">Reference proteome</keyword>
<evidence type="ECO:0000256" key="3">
    <source>
        <dbReference type="ARBA" id="ARBA00022801"/>
    </source>
</evidence>
<keyword evidence="4 5" id="KW-0720">Serine protease</keyword>
<evidence type="ECO:0000256" key="6">
    <source>
        <dbReference type="SAM" id="SignalP"/>
    </source>
</evidence>
<reference evidence="9" key="1">
    <citation type="journal article" date="2019" name="Int. J. Syst. Evol. Microbiol.">
        <title>The Global Catalogue of Microorganisms (GCM) 10K type strain sequencing project: providing services to taxonomists for standard genome sequencing and annotation.</title>
        <authorList>
            <consortium name="The Broad Institute Genomics Platform"/>
            <consortium name="The Broad Institute Genome Sequencing Center for Infectious Disease"/>
            <person name="Wu L."/>
            <person name="Ma J."/>
        </authorList>
    </citation>
    <scope>NUCLEOTIDE SEQUENCE [LARGE SCALE GENOMIC DNA]</scope>
    <source>
        <strain evidence="9">CGMCC 4.7192</strain>
    </source>
</reference>
<feature type="active site" description="Charge relay system" evidence="5">
    <location>
        <position position="447"/>
    </location>
</feature>
<feature type="signal peptide" evidence="6">
    <location>
        <begin position="1"/>
        <end position="23"/>
    </location>
</feature>
<dbReference type="SUPFAM" id="SSF52743">
    <property type="entry name" value="Subtilisin-like"/>
    <property type="match status" value="1"/>
</dbReference>
<dbReference type="PROSITE" id="PS51892">
    <property type="entry name" value="SUBTILASE"/>
    <property type="match status" value="1"/>
</dbReference>
<evidence type="ECO:0000256" key="1">
    <source>
        <dbReference type="ARBA" id="ARBA00011073"/>
    </source>
</evidence>
<evidence type="ECO:0000256" key="5">
    <source>
        <dbReference type="PROSITE-ProRule" id="PRU01240"/>
    </source>
</evidence>
<dbReference type="PANTHER" id="PTHR43806:SF11">
    <property type="entry name" value="CEREVISIN-RELATED"/>
    <property type="match status" value="1"/>
</dbReference>
<evidence type="ECO:0000256" key="2">
    <source>
        <dbReference type="ARBA" id="ARBA00022670"/>
    </source>
</evidence>